<reference evidence="4 5" key="1">
    <citation type="submission" date="2017-11" db="EMBL/GenBank/DDBJ databases">
        <authorList>
            <person name="Kracher B."/>
        </authorList>
    </citation>
    <scope>NUCLEOTIDE SEQUENCE [LARGE SCALE GENOMIC DNA]</scope>
    <source>
        <strain evidence="4 5">RACE1</strain>
    </source>
</reference>
<dbReference type="GO" id="GO:0045944">
    <property type="term" value="P:positive regulation of transcription by RNA polymerase II"/>
    <property type="evidence" value="ECO:0007669"/>
    <property type="project" value="TreeGrafter"/>
</dbReference>
<dbReference type="EMBL" id="UNSH01000064">
    <property type="protein sequence ID" value="SZF04127.1"/>
    <property type="molecule type" value="Genomic_DNA"/>
</dbReference>
<dbReference type="Proteomes" id="UP000275772">
    <property type="component" value="Unassembled WGS sequence"/>
</dbReference>
<dbReference type="GO" id="GO:0051321">
    <property type="term" value="P:meiotic cell cycle"/>
    <property type="evidence" value="ECO:0007669"/>
    <property type="project" value="TreeGrafter"/>
</dbReference>
<dbReference type="InterPro" id="IPR037141">
    <property type="entry name" value="NDT80_DNA-bd_dom_sf"/>
</dbReference>
<evidence type="ECO:0000313" key="4">
    <source>
        <dbReference type="EMBL" id="SZF04127.1"/>
    </source>
</evidence>
<evidence type="ECO:0000256" key="2">
    <source>
        <dbReference type="PROSITE-ProRule" id="PRU00850"/>
    </source>
</evidence>
<dbReference type="InterPro" id="IPR024061">
    <property type="entry name" value="NDT80_DNA-bd_dom"/>
</dbReference>
<keyword evidence="1 2" id="KW-0238">DNA-binding</keyword>
<dbReference type="InterPro" id="IPR008967">
    <property type="entry name" value="p53-like_TF_DNA-bd_sf"/>
</dbReference>
<protein>
    <recommendedName>
        <fullName evidence="3">NDT80 domain-containing protein</fullName>
    </recommendedName>
</protein>
<dbReference type="VEuPathDB" id="FungiDB:BLGHR1_14923"/>
<dbReference type="Gene3D" id="2.60.40.1390">
    <property type="entry name" value="NDT80 DNA-binding domain"/>
    <property type="match status" value="2"/>
</dbReference>
<dbReference type="Pfam" id="PF05224">
    <property type="entry name" value="NDT80_PhoG"/>
    <property type="match status" value="1"/>
</dbReference>
<feature type="domain" description="NDT80" evidence="3">
    <location>
        <begin position="103"/>
        <end position="338"/>
    </location>
</feature>
<evidence type="ECO:0000259" key="3">
    <source>
        <dbReference type="PROSITE" id="PS51517"/>
    </source>
</evidence>
<organism evidence="4 5">
    <name type="scientific">Blumeria hordei</name>
    <name type="common">Barley powdery mildew</name>
    <name type="synonym">Blumeria graminis f. sp. hordei</name>
    <dbReference type="NCBI Taxonomy" id="2867405"/>
    <lineage>
        <taxon>Eukaryota</taxon>
        <taxon>Fungi</taxon>
        <taxon>Dikarya</taxon>
        <taxon>Ascomycota</taxon>
        <taxon>Pezizomycotina</taxon>
        <taxon>Leotiomycetes</taxon>
        <taxon>Erysiphales</taxon>
        <taxon>Erysiphaceae</taxon>
        <taxon>Blumeria</taxon>
    </lineage>
</organism>
<dbReference type="PANTHER" id="PTHR35144">
    <property type="entry name" value="MEIOSIS-SPECIFIC TRANSCRIPTION FACTOR NDT80"/>
    <property type="match status" value="1"/>
</dbReference>
<dbReference type="GO" id="GO:0003700">
    <property type="term" value="F:DNA-binding transcription factor activity"/>
    <property type="evidence" value="ECO:0007669"/>
    <property type="project" value="UniProtKB-UniRule"/>
</dbReference>
<sequence length="595" mass="65569">MSFLTAQTMSITQPEYGESALWLGQTFPQPPIASGQLPLIHNQPLTSSRSYQMRSSKGSQMSSGLNALARSAPPPLDLLNPTGYSTRKRSFSQIDDSNFAEAASDHQVETPDTPKPKINNDHQLLFFGRLPETHTILDQQKCIKHIELTAQLHGMFFLSELATTPGEFFNSKPELTCYRRNLFQISGSVKAPGGSLSCLTPQGDSIPIVSMHVQIAATESVDGHIVKLIVIPWKTPPPNSPEISSGQEREPSIIPLTAYNRRVDGNNDFIISPIAYRRLQFRIATANNGRRRELQQHFTLHLSVVGTLADGSQVKLCESSTAPIVVRGRSPRNFQARKEIPLVGSSSSRGNPPELQIAMSLMASNSLAQKKSECAMSSSRCEKHESPQVGVTFDSQNMSETTPFICPSSFSSWDTPYSLAPSSFSPSQSQTQMSFLNQLSMSSAAVNDPSSPDSSQSDCIQQSYAPYHPISPALTIDKNHFMDDNLRLAKSPRLTRPQETSPMASFQEITSHYSQTFPSSNYSTPTDVGEYFSTGPSPWESDVSSEMTPMCTSTSSVGSMPEMFEYPSVLYGVHDERPSLEHYTWNDSLKFEIPT</sequence>
<dbReference type="SUPFAM" id="SSF49417">
    <property type="entry name" value="p53-like transcription factors"/>
    <property type="match status" value="1"/>
</dbReference>
<feature type="DNA-binding region" description="NDT80" evidence="2">
    <location>
        <begin position="103"/>
        <end position="338"/>
    </location>
</feature>
<dbReference type="AlphaFoldDB" id="A0A383UW33"/>
<name>A0A383UW33_BLUHO</name>
<dbReference type="PANTHER" id="PTHR35144:SF4">
    <property type="entry name" value="TRANSCRIPTION FACTOR VIB-1"/>
    <property type="match status" value="1"/>
</dbReference>
<evidence type="ECO:0000256" key="1">
    <source>
        <dbReference type="ARBA" id="ARBA00023125"/>
    </source>
</evidence>
<dbReference type="GO" id="GO:0000228">
    <property type="term" value="C:nuclear chromosome"/>
    <property type="evidence" value="ECO:0007669"/>
    <property type="project" value="TreeGrafter"/>
</dbReference>
<dbReference type="PROSITE" id="PS51517">
    <property type="entry name" value="NDT80"/>
    <property type="match status" value="1"/>
</dbReference>
<evidence type="ECO:0000313" key="5">
    <source>
        <dbReference type="Proteomes" id="UP000275772"/>
    </source>
</evidence>
<accession>A0A383UW33</accession>
<dbReference type="InterPro" id="IPR052605">
    <property type="entry name" value="Fungal_trans_regulator"/>
</dbReference>
<gene>
    <name evidence="4" type="ORF">BLGHR1_14923</name>
</gene>
<dbReference type="GO" id="GO:0003677">
    <property type="term" value="F:DNA binding"/>
    <property type="evidence" value="ECO:0007669"/>
    <property type="project" value="UniProtKB-KW"/>
</dbReference>
<proteinExistence type="predicted"/>